<sequence length="352" mass="39792">MEDNILIQSPVDTAIQSHAPDFNRTVVPEDEPFLNFDLKSELLFEYKSTIYHSLVTLVKAEYPFDDALQDRAVRFMKSLEPKWGRQDQAKQLVTDLVPSSAGSDSGFLESILTLLSSPNTTVVAAALSFIRETTNKTVALQFRFVASDIISNVFTTVQPHTLPITGSEDIFNNLNMLINCCLNLATPYFVRELGITEAINAFNHREMIFQKVVLPSSHFVTFLSSNQHFFNGQLFDLFMDLLYALLRISPFHRPTLEFVLASPIAMTFSSCLSFIEDEFNISVTLKNINDSLFEWKNEGPEVIRNVKLIVRALISEGFEDTLEQKMMSEKSGDYGHYLVNDCLNISKLLGSN</sequence>
<dbReference type="EMBL" id="JARBJD010000025">
    <property type="protein sequence ID" value="KAK2960131.1"/>
    <property type="molecule type" value="Genomic_DNA"/>
</dbReference>
<reference evidence="1 2" key="1">
    <citation type="journal article" date="2022" name="bioRxiv">
        <title>Genomics of Preaxostyla Flagellates Illuminates Evolutionary Transitions and the Path Towards Mitochondrial Loss.</title>
        <authorList>
            <person name="Novak L.V.F."/>
            <person name="Treitli S.C."/>
            <person name="Pyrih J."/>
            <person name="Halakuc P."/>
            <person name="Pipaliya S.V."/>
            <person name="Vacek V."/>
            <person name="Brzon O."/>
            <person name="Soukal P."/>
            <person name="Eme L."/>
            <person name="Dacks J.B."/>
            <person name="Karnkowska A."/>
            <person name="Elias M."/>
            <person name="Hampl V."/>
        </authorList>
    </citation>
    <scope>NUCLEOTIDE SEQUENCE [LARGE SCALE GENOMIC DNA]</scope>
    <source>
        <strain evidence="1">NAU3</strain>
        <tissue evidence="1">Gut</tissue>
    </source>
</reference>
<name>A0ABQ9Y8N5_9EUKA</name>
<evidence type="ECO:0000313" key="1">
    <source>
        <dbReference type="EMBL" id="KAK2960131.1"/>
    </source>
</evidence>
<dbReference type="Proteomes" id="UP001281761">
    <property type="component" value="Unassembled WGS sequence"/>
</dbReference>
<evidence type="ECO:0000313" key="2">
    <source>
        <dbReference type="Proteomes" id="UP001281761"/>
    </source>
</evidence>
<comment type="caution">
    <text evidence="1">The sequence shown here is derived from an EMBL/GenBank/DDBJ whole genome shotgun (WGS) entry which is preliminary data.</text>
</comment>
<organism evidence="1 2">
    <name type="scientific">Blattamonas nauphoetae</name>
    <dbReference type="NCBI Taxonomy" id="2049346"/>
    <lineage>
        <taxon>Eukaryota</taxon>
        <taxon>Metamonada</taxon>
        <taxon>Preaxostyla</taxon>
        <taxon>Oxymonadida</taxon>
        <taxon>Blattamonas</taxon>
    </lineage>
</organism>
<gene>
    <name evidence="1" type="ORF">BLNAU_5014</name>
</gene>
<keyword evidence="2" id="KW-1185">Reference proteome</keyword>
<accession>A0ABQ9Y8N5</accession>
<proteinExistence type="predicted"/>
<protein>
    <submittedName>
        <fullName evidence="1">Uncharacterized protein</fullName>
    </submittedName>
</protein>